<dbReference type="PANTHER" id="PTHR10457">
    <property type="entry name" value="MEVALONATE KINASE/GALACTOKINASE"/>
    <property type="match status" value="1"/>
</dbReference>
<dbReference type="GO" id="GO:0005524">
    <property type="term" value="F:ATP binding"/>
    <property type="evidence" value="ECO:0007669"/>
    <property type="project" value="UniProtKB-KW"/>
</dbReference>
<proteinExistence type="predicted"/>
<keyword evidence="6" id="KW-0460">Magnesium</keyword>
<dbReference type="GO" id="GO:0006012">
    <property type="term" value="P:galactose metabolic process"/>
    <property type="evidence" value="ECO:0007669"/>
    <property type="project" value="TreeGrafter"/>
</dbReference>
<dbReference type="PANTHER" id="PTHR10457:SF6">
    <property type="entry name" value="GALACTURONOKINASE"/>
    <property type="match status" value="1"/>
</dbReference>
<keyword evidence="7" id="KW-0119">Carbohydrate metabolism</keyword>
<dbReference type="SUPFAM" id="SSF55060">
    <property type="entry name" value="GHMP Kinase, C-terminal domain"/>
    <property type="match status" value="1"/>
</dbReference>
<dbReference type="Gene3D" id="3.30.70.890">
    <property type="entry name" value="GHMP kinase, C-terminal domain"/>
    <property type="match status" value="1"/>
</dbReference>
<evidence type="ECO:0000256" key="7">
    <source>
        <dbReference type="ARBA" id="ARBA00023277"/>
    </source>
</evidence>
<evidence type="ECO:0000256" key="6">
    <source>
        <dbReference type="ARBA" id="ARBA00022842"/>
    </source>
</evidence>
<dbReference type="GO" id="GO:0005829">
    <property type="term" value="C:cytosol"/>
    <property type="evidence" value="ECO:0007669"/>
    <property type="project" value="TreeGrafter"/>
</dbReference>
<keyword evidence="4" id="KW-0418">Kinase</keyword>
<name>A0A5D2Q9B6_GOSTO</name>
<dbReference type="GO" id="GO:0047912">
    <property type="term" value="F:galacturonokinase activity"/>
    <property type="evidence" value="ECO:0007669"/>
    <property type="project" value="TreeGrafter"/>
</dbReference>
<accession>A0A5D2Q9B6</accession>
<protein>
    <recommendedName>
        <fullName evidence="8">GHMP kinase C-terminal domain-containing protein</fullName>
    </recommendedName>
</protein>
<evidence type="ECO:0000313" key="9">
    <source>
        <dbReference type="EMBL" id="TYI24682.1"/>
    </source>
</evidence>
<dbReference type="AlphaFoldDB" id="A0A5D2Q9B6"/>
<dbReference type="EMBL" id="CM017614">
    <property type="protein sequence ID" value="TYI24682.1"/>
    <property type="molecule type" value="Genomic_DNA"/>
</dbReference>
<keyword evidence="3" id="KW-0547">Nucleotide-binding</keyword>
<keyword evidence="5" id="KW-0067">ATP-binding</keyword>
<evidence type="ECO:0000256" key="2">
    <source>
        <dbReference type="ARBA" id="ARBA00022723"/>
    </source>
</evidence>
<dbReference type="Proteomes" id="UP000322667">
    <property type="component" value="Chromosome A05"/>
</dbReference>
<dbReference type="InterPro" id="IPR013750">
    <property type="entry name" value="GHMP_kinase_C_dom"/>
</dbReference>
<keyword evidence="2" id="KW-0479">Metal-binding</keyword>
<sequence>MNCKTTEHKLIRPPKFLEDQEAEPQKGYKILLAFSGLRQALTNNPGYNSRVAECQEAAKVLLNASGNKEVEPFLCNVKPEVYDAHKFKLEPNLAKRAEHYFSENMRVRKGLEAWASGDLRAFGELMTASGLSSIKNYECGCEPLFQLYEVLLRAPGVFGARFSGAGFRGCCVALVDAARATEAAKFVRVEYPKLQPVFASQLSHGTAVLICEAGDCARIF</sequence>
<evidence type="ECO:0000256" key="3">
    <source>
        <dbReference type="ARBA" id="ARBA00022741"/>
    </source>
</evidence>
<feature type="domain" description="GHMP kinase C-terminal" evidence="8">
    <location>
        <begin position="114"/>
        <end position="188"/>
    </location>
</feature>
<dbReference type="FunFam" id="3.30.70.890:FF:000001">
    <property type="entry name" value="Galactokinase"/>
    <property type="match status" value="1"/>
</dbReference>
<dbReference type="GO" id="GO:0046872">
    <property type="term" value="F:metal ion binding"/>
    <property type="evidence" value="ECO:0007669"/>
    <property type="project" value="UniProtKB-KW"/>
</dbReference>
<dbReference type="Pfam" id="PF08544">
    <property type="entry name" value="GHMP_kinases_C"/>
    <property type="match status" value="1"/>
</dbReference>
<keyword evidence="1" id="KW-0808">Transferase</keyword>
<evidence type="ECO:0000259" key="8">
    <source>
        <dbReference type="Pfam" id="PF08544"/>
    </source>
</evidence>
<keyword evidence="10" id="KW-1185">Reference proteome</keyword>
<gene>
    <name evidence="9" type="ORF">ES332_A05G002000v1</name>
</gene>
<evidence type="ECO:0000256" key="5">
    <source>
        <dbReference type="ARBA" id="ARBA00022840"/>
    </source>
</evidence>
<evidence type="ECO:0000256" key="1">
    <source>
        <dbReference type="ARBA" id="ARBA00022679"/>
    </source>
</evidence>
<evidence type="ECO:0000313" key="10">
    <source>
        <dbReference type="Proteomes" id="UP000322667"/>
    </source>
</evidence>
<evidence type="ECO:0000256" key="4">
    <source>
        <dbReference type="ARBA" id="ARBA00022777"/>
    </source>
</evidence>
<dbReference type="InterPro" id="IPR036554">
    <property type="entry name" value="GHMP_kinase_C_sf"/>
</dbReference>
<reference evidence="9 10" key="1">
    <citation type="submission" date="2019-07" db="EMBL/GenBank/DDBJ databases">
        <title>WGS assembly of Gossypium tomentosum.</title>
        <authorList>
            <person name="Chen Z.J."/>
            <person name="Sreedasyam A."/>
            <person name="Ando A."/>
            <person name="Song Q."/>
            <person name="De L."/>
            <person name="Hulse-Kemp A."/>
            <person name="Ding M."/>
            <person name="Ye W."/>
            <person name="Kirkbride R."/>
            <person name="Jenkins J."/>
            <person name="Plott C."/>
            <person name="Lovell J."/>
            <person name="Lin Y.-M."/>
            <person name="Vaughn R."/>
            <person name="Liu B."/>
            <person name="Li W."/>
            <person name="Simpson S."/>
            <person name="Scheffler B."/>
            <person name="Saski C."/>
            <person name="Grover C."/>
            <person name="Hu G."/>
            <person name="Conover J."/>
            <person name="Carlson J."/>
            <person name="Shu S."/>
            <person name="Boston L."/>
            <person name="Williams M."/>
            <person name="Peterson D."/>
            <person name="Mcgee K."/>
            <person name="Jones D."/>
            <person name="Wendel J."/>
            <person name="Stelly D."/>
            <person name="Grimwood J."/>
            <person name="Schmutz J."/>
        </authorList>
    </citation>
    <scope>NUCLEOTIDE SEQUENCE [LARGE SCALE GENOMIC DNA]</scope>
    <source>
        <strain evidence="9">7179.01</strain>
    </source>
</reference>
<organism evidence="9 10">
    <name type="scientific">Gossypium tomentosum</name>
    <name type="common">Hawaiian cotton</name>
    <name type="synonym">Gossypium sandvicense</name>
    <dbReference type="NCBI Taxonomy" id="34277"/>
    <lineage>
        <taxon>Eukaryota</taxon>
        <taxon>Viridiplantae</taxon>
        <taxon>Streptophyta</taxon>
        <taxon>Embryophyta</taxon>
        <taxon>Tracheophyta</taxon>
        <taxon>Spermatophyta</taxon>
        <taxon>Magnoliopsida</taxon>
        <taxon>eudicotyledons</taxon>
        <taxon>Gunneridae</taxon>
        <taxon>Pentapetalae</taxon>
        <taxon>rosids</taxon>
        <taxon>malvids</taxon>
        <taxon>Malvales</taxon>
        <taxon>Malvaceae</taxon>
        <taxon>Malvoideae</taxon>
        <taxon>Gossypium</taxon>
    </lineage>
</organism>